<proteinExistence type="inferred from homology"/>
<keyword evidence="9" id="KW-1185">Reference proteome</keyword>
<dbReference type="InterPro" id="IPR013324">
    <property type="entry name" value="RNA_pol_sigma_r3/r4-like"/>
</dbReference>
<gene>
    <name evidence="8" type="ORF">GCM10009807_11890</name>
</gene>
<evidence type="ECO:0000256" key="1">
    <source>
        <dbReference type="ARBA" id="ARBA00010641"/>
    </source>
</evidence>
<dbReference type="Gene3D" id="1.10.10.10">
    <property type="entry name" value="Winged helix-like DNA-binding domain superfamily/Winged helix DNA-binding domain"/>
    <property type="match status" value="1"/>
</dbReference>
<keyword evidence="3" id="KW-0731">Sigma factor</keyword>
<feature type="domain" description="RNA polymerase sigma-70 ECF-like HTH" evidence="7">
    <location>
        <begin position="108"/>
        <end position="170"/>
    </location>
</feature>
<evidence type="ECO:0000313" key="9">
    <source>
        <dbReference type="Proteomes" id="UP001500596"/>
    </source>
</evidence>
<evidence type="ECO:0000256" key="3">
    <source>
        <dbReference type="ARBA" id="ARBA00023082"/>
    </source>
</evidence>
<dbReference type="EMBL" id="BAAAPK010000001">
    <property type="protein sequence ID" value="GAA1669384.1"/>
    <property type="molecule type" value="Genomic_DNA"/>
</dbReference>
<dbReference type="InterPro" id="IPR036388">
    <property type="entry name" value="WH-like_DNA-bd_sf"/>
</dbReference>
<dbReference type="SUPFAM" id="SSF88659">
    <property type="entry name" value="Sigma3 and sigma4 domains of RNA polymerase sigma factors"/>
    <property type="match status" value="1"/>
</dbReference>
<comment type="similarity">
    <text evidence="1">Belongs to the sigma-70 factor family. ECF subfamily.</text>
</comment>
<dbReference type="PANTHER" id="PTHR43133:SF8">
    <property type="entry name" value="RNA POLYMERASE SIGMA FACTOR HI_1459-RELATED"/>
    <property type="match status" value="1"/>
</dbReference>
<evidence type="ECO:0000256" key="5">
    <source>
        <dbReference type="ARBA" id="ARBA00023163"/>
    </source>
</evidence>
<feature type="domain" description="RNA polymerase sigma-70 region 2" evidence="6">
    <location>
        <begin position="17"/>
        <end position="82"/>
    </location>
</feature>
<protein>
    <submittedName>
        <fullName evidence="8">RNA polymerase sigma factor</fullName>
    </submittedName>
</protein>
<dbReference type="NCBIfam" id="TIGR02937">
    <property type="entry name" value="sigma70-ECF"/>
    <property type="match status" value="1"/>
</dbReference>
<evidence type="ECO:0000256" key="2">
    <source>
        <dbReference type="ARBA" id="ARBA00023015"/>
    </source>
</evidence>
<accession>A0ABP4SCB2</accession>
<dbReference type="InterPro" id="IPR007627">
    <property type="entry name" value="RNA_pol_sigma70_r2"/>
</dbReference>
<name>A0ABP4SCB2_9MICO</name>
<organism evidence="8 9">
    <name type="scientific">Microbacterium lacus</name>
    <dbReference type="NCBI Taxonomy" id="415217"/>
    <lineage>
        <taxon>Bacteria</taxon>
        <taxon>Bacillati</taxon>
        <taxon>Actinomycetota</taxon>
        <taxon>Actinomycetes</taxon>
        <taxon>Micrococcales</taxon>
        <taxon>Microbacteriaceae</taxon>
        <taxon>Microbacterium</taxon>
    </lineage>
</organism>
<evidence type="ECO:0000313" key="8">
    <source>
        <dbReference type="EMBL" id="GAA1669384.1"/>
    </source>
</evidence>
<reference evidence="9" key="1">
    <citation type="journal article" date="2019" name="Int. J. Syst. Evol. Microbiol.">
        <title>The Global Catalogue of Microorganisms (GCM) 10K type strain sequencing project: providing services to taxonomists for standard genome sequencing and annotation.</title>
        <authorList>
            <consortium name="The Broad Institute Genomics Platform"/>
            <consortium name="The Broad Institute Genome Sequencing Center for Infectious Disease"/>
            <person name="Wu L."/>
            <person name="Ma J."/>
        </authorList>
    </citation>
    <scope>NUCLEOTIDE SEQUENCE [LARGE SCALE GENOMIC DNA]</scope>
    <source>
        <strain evidence="9">JCM 15575</strain>
    </source>
</reference>
<evidence type="ECO:0000256" key="4">
    <source>
        <dbReference type="ARBA" id="ARBA00023125"/>
    </source>
</evidence>
<dbReference type="InterPro" id="IPR014284">
    <property type="entry name" value="RNA_pol_sigma-70_dom"/>
</dbReference>
<dbReference type="InterPro" id="IPR013325">
    <property type="entry name" value="RNA_pol_sigma_r2"/>
</dbReference>
<dbReference type="Pfam" id="PF04542">
    <property type="entry name" value="Sigma70_r2"/>
    <property type="match status" value="1"/>
</dbReference>
<keyword evidence="2" id="KW-0805">Transcription regulation</keyword>
<dbReference type="Proteomes" id="UP001500596">
    <property type="component" value="Unassembled WGS sequence"/>
</dbReference>
<sequence>MWQQLLAGNERAYGLIWDRHRDRVFRHLVMGGNSATDAEDLTAAVFLELWRRRSSIRFVDESALPWLIVTAQNVTRNATRARIRYRRFLSRLPPPGDQPDHAESHADQNDEMVIRLRALISKARPVDAQLLAMTALDGFTVIEAAGALGISEPAAKMRLSRVRSRLRADLQPDLSAEGGA</sequence>
<dbReference type="InterPro" id="IPR039425">
    <property type="entry name" value="RNA_pol_sigma-70-like"/>
</dbReference>
<evidence type="ECO:0000259" key="7">
    <source>
        <dbReference type="Pfam" id="PF07638"/>
    </source>
</evidence>
<keyword evidence="4" id="KW-0238">DNA-binding</keyword>
<comment type="caution">
    <text evidence="8">The sequence shown here is derived from an EMBL/GenBank/DDBJ whole genome shotgun (WGS) entry which is preliminary data.</text>
</comment>
<dbReference type="SUPFAM" id="SSF88946">
    <property type="entry name" value="Sigma2 domain of RNA polymerase sigma factors"/>
    <property type="match status" value="1"/>
</dbReference>
<dbReference type="PANTHER" id="PTHR43133">
    <property type="entry name" value="RNA POLYMERASE ECF-TYPE SIGMA FACTO"/>
    <property type="match status" value="1"/>
</dbReference>
<dbReference type="InterPro" id="IPR053812">
    <property type="entry name" value="HTH_Sigma70_ECF-like"/>
</dbReference>
<dbReference type="Pfam" id="PF07638">
    <property type="entry name" value="Sigma70_ECF"/>
    <property type="match status" value="1"/>
</dbReference>
<dbReference type="Gene3D" id="1.10.1740.10">
    <property type="match status" value="1"/>
</dbReference>
<evidence type="ECO:0000259" key="6">
    <source>
        <dbReference type="Pfam" id="PF04542"/>
    </source>
</evidence>
<keyword evidence="5" id="KW-0804">Transcription</keyword>